<gene>
    <name evidence="5" type="ORF">TSUD_263910</name>
</gene>
<dbReference type="InterPro" id="IPR039773">
    <property type="entry name" value="BAG_chaperone_regulator"/>
</dbReference>
<feature type="region of interest" description="Disordered" evidence="2">
    <location>
        <begin position="1"/>
        <end position="30"/>
    </location>
</feature>
<dbReference type="GO" id="GO:0050821">
    <property type="term" value="P:protein stabilization"/>
    <property type="evidence" value="ECO:0007669"/>
    <property type="project" value="TreeGrafter"/>
</dbReference>
<feature type="compositionally biased region" description="Polar residues" evidence="2">
    <location>
        <begin position="16"/>
        <end position="28"/>
    </location>
</feature>
<feature type="domain" description="Ubiquitin-like" evidence="3">
    <location>
        <begin position="36"/>
        <end position="104"/>
    </location>
</feature>
<dbReference type="PANTHER" id="PTHR12329:SF46">
    <property type="entry name" value="BCL-2-ASSOCIATED ATHANOGENE PROTEIN"/>
    <property type="match status" value="1"/>
</dbReference>
<keyword evidence="6" id="KW-1185">Reference proteome</keyword>
<protein>
    <recommendedName>
        <fullName evidence="7">Ubiquitin-like domain-containing protein</fullName>
    </recommendedName>
</protein>
<dbReference type="AlphaFoldDB" id="A0A2Z6NQL5"/>
<dbReference type="InterPro" id="IPR036533">
    <property type="entry name" value="BAG_dom_sf"/>
</dbReference>
<dbReference type="InterPro" id="IPR029071">
    <property type="entry name" value="Ubiquitin-like_domsf"/>
</dbReference>
<accession>A0A2Z6NQL5</accession>
<dbReference type="PROSITE" id="PS50053">
    <property type="entry name" value="UBIQUITIN_2"/>
    <property type="match status" value="1"/>
</dbReference>
<dbReference type="InterPro" id="IPR000626">
    <property type="entry name" value="Ubiquitin-like_dom"/>
</dbReference>
<dbReference type="InterPro" id="IPR003103">
    <property type="entry name" value="BAG_domain"/>
</dbReference>
<evidence type="ECO:0000259" key="4">
    <source>
        <dbReference type="PROSITE" id="PS51035"/>
    </source>
</evidence>
<feature type="compositionally biased region" description="Low complexity" evidence="2">
    <location>
        <begin position="264"/>
        <end position="279"/>
    </location>
</feature>
<dbReference type="EMBL" id="DF973705">
    <property type="protein sequence ID" value="GAU38165.1"/>
    <property type="molecule type" value="Genomic_DNA"/>
</dbReference>
<dbReference type="PROSITE" id="PS51035">
    <property type="entry name" value="BAG"/>
    <property type="match status" value="1"/>
</dbReference>
<evidence type="ECO:0000259" key="3">
    <source>
        <dbReference type="PROSITE" id="PS50053"/>
    </source>
</evidence>
<dbReference type="Gene3D" id="1.20.58.120">
    <property type="entry name" value="BAG domain"/>
    <property type="match status" value="1"/>
</dbReference>
<feature type="region of interest" description="Disordered" evidence="2">
    <location>
        <begin position="246"/>
        <end position="286"/>
    </location>
</feature>
<dbReference type="Pfam" id="PF00240">
    <property type="entry name" value="ubiquitin"/>
    <property type="match status" value="1"/>
</dbReference>
<dbReference type="PANTHER" id="PTHR12329">
    <property type="entry name" value="BCL2-ASSOCIATED ATHANOGENE"/>
    <property type="match status" value="1"/>
</dbReference>
<evidence type="ECO:0000256" key="2">
    <source>
        <dbReference type="SAM" id="MobiDB-lite"/>
    </source>
</evidence>
<dbReference type="SUPFAM" id="SSF54236">
    <property type="entry name" value="Ubiquitin-like"/>
    <property type="match status" value="1"/>
</dbReference>
<keyword evidence="1" id="KW-0143">Chaperone</keyword>
<dbReference type="Pfam" id="PF02179">
    <property type="entry name" value="BAG"/>
    <property type="match status" value="1"/>
</dbReference>
<organism evidence="5 6">
    <name type="scientific">Trifolium subterraneum</name>
    <name type="common">Subterranean clover</name>
    <dbReference type="NCBI Taxonomy" id="3900"/>
    <lineage>
        <taxon>Eukaryota</taxon>
        <taxon>Viridiplantae</taxon>
        <taxon>Streptophyta</taxon>
        <taxon>Embryophyta</taxon>
        <taxon>Tracheophyta</taxon>
        <taxon>Spermatophyta</taxon>
        <taxon>Magnoliopsida</taxon>
        <taxon>eudicotyledons</taxon>
        <taxon>Gunneridae</taxon>
        <taxon>Pentapetalae</taxon>
        <taxon>rosids</taxon>
        <taxon>fabids</taxon>
        <taxon>Fabales</taxon>
        <taxon>Fabaceae</taxon>
        <taxon>Papilionoideae</taxon>
        <taxon>50 kb inversion clade</taxon>
        <taxon>NPAAA clade</taxon>
        <taxon>Hologalegina</taxon>
        <taxon>IRL clade</taxon>
        <taxon>Trifolieae</taxon>
        <taxon>Trifolium</taxon>
    </lineage>
</organism>
<evidence type="ECO:0000313" key="6">
    <source>
        <dbReference type="Proteomes" id="UP000242715"/>
    </source>
</evidence>
<sequence length="286" mass="31510">MDNVSDTAGVSPPPTQSVEISPDTQSETDAVGGSTIKIIVNYNSSHHEIHLPAQSTFGDVKKLLIPKIGLEPEQQRLFFRGLEKDDKEKLHLGGVKDKSKIFLMEHADSKEKKFEEKRKLDEMAKEKKLEEKRKLDEMSKATKAITLVKAEVHKLSDRVAALEAAINAGNKTSEKEFLVLTELLMSQLLKLDGIEAEGEAKLQRKAEDGVGKETVVGHVRRVQGIVDKLDSLKAINSNPFIQSGNAATGTTHWETFDTGKEGSNGDPSTTTTSSGTKISQDWERFD</sequence>
<evidence type="ECO:0008006" key="7">
    <source>
        <dbReference type="Google" id="ProtNLM"/>
    </source>
</evidence>
<proteinExistence type="predicted"/>
<reference evidence="6" key="1">
    <citation type="journal article" date="2017" name="Front. Plant Sci.">
        <title>Climate Clever Clovers: New Paradigm to Reduce the Environmental Footprint of Ruminants by Breeding Low Methanogenic Forages Utilizing Haplotype Variation.</title>
        <authorList>
            <person name="Kaur P."/>
            <person name="Appels R."/>
            <person name="Bayer P.E."/>
            <person name="Keeble-Gagnere G."/>
            <person name="Wang J."/>
            <person name="Hirakawa H."/>
            <person name="Shirasawa K."/>
            <person name="Vercoe P."/>
            <person name="Stefanova K."/>
            <person name="Durmic Z."/>
            <person name="Nichols P."/>
            <person name="Revell C."/>
            <person name="Isobe S.N."/>
            <person name="Edwards D."/>
            <person name="Erskine W."/>
        </authorList>
    </citation>
    <scope>NUCLEOTIDE SEQUENCE [LARGE SCALE GENOMIC DNA]</scope>
    <source>
        <strain evidence="6">cv. Daliak</strain>
    </source>
</reference>
<dbReference type="SMART" id="SM00264">
    <property type="entry name" value="BAG"/>
    <property type="match status" value="1"/>
</dbReference>
<dbReference type="GO" id="GO:0051087">
    <property type="term" value="F:protein-folding chaperone binding"/>
    <property type="evidence" value="ECO:0007669"/>
    <property type="project" value="InterPro"/>
</dbReference>
<evidence type="ECO:0000256" key="1">
    <source>
        <dbReference type="ARBA" id="ARBA00023186"/>
    </source>
</evidence>
<dbReference type="SUPFAM" id="SSF63491">
    <property type="entry name" value="BAG domain"/>
    <property type="match status" value="1"/>
</dbReference>
<dbReference type="Proteomes" id="UP000242715">
    <property type="component" value="Unassembled WGS sequence"/>
</dbReference>
<dbReference type="Gene3D" id="3.10.20.90">
    <property type="entry name" value="Phosphatidylinositol 3-kinase Catalytic Subunit, Chain A, domain 1"/>
    <property type="match status" value="1"/>
</dbReference>
<feature type="domain" description="BAG" evidence="4">
    <location>
        <begin position="141"/>
        <end position="233"/>
    </location>
</feature>
<dbReference type="GO" id="GO:0000774">
    <property type="term" value="F:adenyl-nucleotide exchange factor activity"/>
    <property type="evidence" value="ECO:0007669"/>
    <property type="project" value="TreeGrafter"/>
</dbReference>
<dbReference type="GO" id="GO:0005737">
    <property type="term" value="C:cytoplasm"/>
    <property type="evidence" value="ECO:0007669"/>
    <property type="project" value="TreeGrafter"/>
</dbReference>
<dbReference type="OrthoDB" id="417450at2759"/>
<evidence type="ECO:0000313" key="5">
    <source>
        <dbReference type="EMBL" id="GAU38165.1"/>
    </source>
</evidence>
<name>A0A2Z6NQL5_TRISU</name>